<dbReference type="PANTHER" id="PTHR22948:SF76">
    <property type="entry name" value="FI20010P1-RELATED"/>
    <property type="match status" value="1"/>
</dbReference>
<feature type="region of interest" description="Disordered" evidence="1">
    <location>
        <begin position="567"/>
        <end position="638"/>
    </location>
</feature>
<evidence type="ECO:0000256" key="1">
    <source>
        <dbReference type="SAM" id="MobiDB-lite"/>
    </source>
</evidence>
<feature type="compositionally biased region" description="Pro residues" evidence="1">
    <location>
        <begin position="572"/>
        <end position="587"/>
    </location>
</feature>
<proteinExistence type="predicted"/>
<dbReference type="CDD" id="cd20379">
    <property type="entry name" value="Tudor_dTUD-like"/>
    <property type="match status" value="1"/>
</dbReference>
<feature type="compositionally biased region" description="Basic and acidic residues" evidence="1">
    <location>
        <begin position="173"/>
        <end position="186"/>
    </location>
</feature>
<feature type="compositionally biased region" description="Low complexity" evidence="1">
    <location>
        <begin position="588"/>
        <end position="611"/>
    </location>
</feature>
<feature type="domain" description="Tudor" evidence="2">
    <location>
        <begin position="699"/>
        <end position="755"/>
    </location>
</feature>
<dbReference type="AlphaFoldDB" id="A0A8J2K830"/>
<dbReference type="PROSITE" id="PS50304">
    <property type="entry name" value="TUDOR"/>
    <property type="match status" value="2"/>
</dbReference>
<comment type="caution">
    <text evidence="3">The sequence shown here is derived from an EMBL/GenBank/DDBJ whole genome shotgun (WGS) entry which is preliminary data.</text>
</comment>
<dbReference type="OrthoDB" id="5800423at2759"/>
<evidence type="ECO:0000313" key="4">
    <source>
        <dbReference type="Proteomes" id="UP000708208"/>
    </source>
</evidence>
<feature type="region of interest" description="Disordered" evidence="1">
    <location>
        <begin position="151"/>
        <end position="240"/>
    </location>
</feature>
<evidence type="ECO:0000259" key="2">
    <source>
        <dbReference type="PROSITE" id="PS50304"/>
    </source>
</evidence>
<evidence type="ECO:0000313" key="3">
    <source>
        <dbReference type="EMBL" id="CAG7721989.1"/>
    </source>
</evidence>
<dbReference type="InterPro" id="IPR002999">
    <property type="entry name" value="Tudor"/>
</dbReference>
<name>A0A8J2K830_9HEXA</name>
<dbReference type="EMBL" id="CAJVCH010085006">
    <property type="protein sequence ID" value="CAG7721989.1"/>
    <property type="molecule type" value="Genomic_DNA"/>
</dbReference>
<sequence>MRTLGVGKIFISWRERDTMTEAFVDNYLGITREDLDSLNPEDLQLSNSAENVLKEFRSLDCTVCAHHFGYQNRWDPKILLCSPRCLSVANNKVKSLPPGQHPFAKHLSVPGVAATVCKGALNSKIDGSGDIPRPVQPGLGNHNQVNIQMPRINNRDANGQKDQRYSANSEVYQNREKDTRRVERESSYGSDRIVNGSNSVRGGRGGYSNTTNRGGRVGGNAPRSFGNGRSEVSSDDNPFGGNAASQVWGVQATDEIDSRIEVDPVIQKPVCQERQAESKGAGKENADPTIKTLQMNNKEAMLNAARQARIVRPASKPADTPVAAMPSAAPVAVTTAAVRKECEPTAAPVSKPLVEVNMTAQKKQQESPKDTGKKVWNMKDITLSLSLVNMAPCTISFQWSPTKLTLVAVADEPKLRKFQQDLNAYSNSAPPLARVPSVGDVVFALYDREFYRARVDKVCVDTKEVSVTFIDFGDALGVKLSDCREPDDELMKNNLVYGVIFNTSVSVDCPRDLEICKELLDALDMEKLTPQIESQTAFEFTGKLYLDEKRTWNEILEKQIIAKNPAAAKVTPPVPTQSPNQPEPAKPSPVVKSPQVTVTTQVTQSGATGTQEKSSPSEGGVARPKPTNPFGASRPSPVKRTIHNVQWSPSLDNGAHVHVNFLWAYNKMTVSAKDDDDGVEKLAALISDYSAAAPPMQRIPSVDEVVIGPYDGAYYRGRVAKVEGDMVDVEFLDYGDHNKVKFSELRELSNEINAHPIYGVNFIMDGLPEDIPQSDALDAEQPASGQIEVTKMSTGTYVGRLWISNDCCWNDFVMEYLARSGN</sequence>
<dbReference type="SMART" id="SM00333">
    <property type="entry name" value="TUDOR"/>
    <property type="match status" value="2"/>
</dbReference>
<keyword evidence="4" id="KW-1185">Reference proteome</keyword>
<reference evidence="3" key="1">
    <citation type="submission" date="2021-06" db="EMBL/GenBank/DDBJ databases">
        <authorList>
            <person name="Hodson N. C."/>
            <person name="Mongue J. A."/>
            <person name="Jaron S. K."/>
        </authorList>
    </citation>
    <scope>NUCLEOTIDE SEQUENCE</scope>
</reference>
<organism evidence="3 4">
    <name type="scientific">Allacma fusca</name>
    <dbReference type="NCBI Taxonomy" id="39272"/>
    <lineage>
        <taxon>Eukaryota</taxon>
        <taxon>Metazoa</taxon>
        <taxon>Ecdysozoa</taxon>
        <taxon>Arthropoda</taxon>
        <taxon>Hexapoda</taxon>
        <taxon>Collembola</taxon>
        <taxon>Symphypleona</taxon>
        <taxon>Sminthuridae</taxon>
        <taxon>Allacma</taxon>
    </lineage>
</organism>
<accession>A0A8J2K830</accession>
<feature type="domain" description="Tudor" evidence="2">
    <location>
        <begin position="435"/>
        <end position="493"/>
    </location>
</feature>
<dbReference type="Proteomes" id="UP000708208">
    <property type="component" value="Unassembled WGS sequence"/>
</dbReference>
<dbReference type="PANTHER" id="PTHR22948">
    <property type="entry name" value="TUDOR DOMAIN CONTAINING PROTEIN"/>
    <property type="match status" value="1"/>
</dbReference>
<gene>
    <name evidence="3" type="ORF">AFUS01_LOCUS11168</name>
</gene>
<protein>
    <recommendedName>
        <fullName evidence="2">Tudor domain-containing protein</fullName>
    </recommendedName>
</protein>
<dbReference type="InterPro" id="IPR050621">
    <property type="entry name" value="Tudor_domain_containing"/>
</dbReference>
<dbReference type="Pfam" id="PF00567">
    <property type="entry name" value="TUDOR"/>
    <property type="match status" value="2"/>
</dbReference>